<evidence type="ECO:0000256" key="1">
    <source>
        <dbReference type="SAM" id="MobiDB-lite"/>
    </source>
</evidence>
<reference evidence="2 3" key="1">
    <citation type="submission" date="2016-08" db="EMBL/GenBank/DDBJ databases">
        <title>Whole genome shotgun sequence of Pichia membranifaciens KS47-1.</title>
        <authorList>
            <person name="Konishi M."/>
            <person name="Ishida M."/>
            <person name="Arakawa T."/>
            <person name="Kato Y."/>
            <person name="Horiuchi J."/>
        </authorList>
    </citation>
    <scope>NUCLEOTIDE SEQUENCE [LARGE SCALE GENOMIC DNA]</scope>
    <source>
        <strain evidence="2 3">KS47-1</strain>
    </source>
</reference>
<accession>A0A1Q2YED9</accession>
<feature type="compositionally biased region" description="Basic and acidic residues" evidence="1">
    <location>
        <begin position="9"/>
        <end position="25"/>
    </location>
</feature>
<dbReference type="AlphaFoldDB" id="A0A1Q2YED9"/>
<gene>
    <name evidence="2" type="ORF">PMKS-001394</name>
</gene>
<proteinExistence type="predicted"/>
<evidence type="ECO:0000313" key="3">
    <source>
        <dbReference type="Proteomes" id="UP000186136"/>
    </source>
</evidence>
<feature type="compositionally biased region" description="Basic and acidic residues" evidence="1">
    <location>
        <begin position="35"/>
        <end position="45"/>
    </location>
</feature>
<feature type="region of interest" description="Disordered" evidence="1">
    <location>
        <begin position="1"/>
        <end position="49"/>
    </location>
</feature>
<organism evidence="2 3">
    <name type="scientific">Pichia membranifaciens</name>
    <dbReference type="NCBI Taxonomy" id="4926"/>
    <lineage>
        <taxon>Eukaryota</taxon>
        <taxon>Fungi</taxon>
        <taxon>Dikarya</taxon>
        <taxon>Ascomycota</taxon>
        <taxon>Saccharomycotina</taxon>
        <taxon>Pichiomycetes</taxon>
        <taxon>Pichiales</taxon>
        <taxon>Pichiaceae</taxon>
        <taxon>Pichia</taxon>
    </lineage>
</organism>
<dbReference type="EMBL" id="BDGI01000049">
    <property type="protein sequence ID" value="GAV27926.1"/>
    <property type="molecule type" value="Genomic_DNA"/>
</dbReference>
<keyword evidence="3" id="KW-1185">Reference proteome</keyword>
<comment type="caution">
    <text evidence="2">The sequence shown here is derived from an EMBL/GenBank/DDBJ whole genome shotgun (WGS) entry which is preliminary data.</text>
</comment>
<name>A0A1Q2YED9_9ASCO</name>
<protein>
    <submittedName>
        <fullName evidence="2">Uncharacterized protein</fullName>
    </submittedName>
</protein>
<evidence type="ECO:0000313" key="2">
    <source>
        <dbReference type="EMBL" id="GAV27926.1"/>
    </source>
</evidence>
<sequence>MQGMFVVDVEDKKAGELEQRSKQDASGDAELVDDQTGKEASDGRPDNQGVIVVAGRPRVDGPLSAGAGSTGTGARGCYQRAVEVVVSAEHRQEVSERLVAEDGDGLFLLELEAELCSQDEEEVALKDVVPVEDHNTEDEERDAALNDG</sequence>
<dbReference type="Proteomes" id="UP000186136">
    <property type="component" value="Unassembled WGS sequence"/>
</dbReference>